<dbReference type="PANTHER" id="PTHR19288">
    <property type="entry name" value="4-NITROPHENYLPHOSPHATASE-RELATED"/>
    <property type="match status" value="1"/>
</dbReference>
<accession>A0A7X0V8N1</accession>
<proteinExistence type="predicted"/>
<dbReference type="SUPFAM" id="SSF56784">
    <property type="entry name" value="HAD-like"/>
    <property type="match status" value="1"/>
</dbReference>
<dbReference type="Pfam" id="PF13344">
    <property type="entry name" value="Hydrolase_6"/>
    <property type="match status" value="1"/>
</dbReference>
<dbReference type="PANTHER" id="PTHR19288:SF95">
    <property type="entry name" value="D-GLYCEROL 3-PHOSPHATE PHOSPHATASE"/>
    <property type="match status" value="1"/>
</dbReference>
<dbReference type="Pfam" id="PF13242">
    <property type="entry name" value="Hydrolase_like"/>
    <property type="match status" value="1"/>
</dbReference>
<dbReference type="Proteomes" id="UP000523955">
    <property type="component" value="Unassembled WGS sequence"/>
</dbReference>
<dbReference type="GO" id="GO:0016791">
    <property type="term" value="F:phosphatase activity"/>
    <property type="evidence" value="ECO:0007669"/>
    <property type="project" value="TreeGrafter"/>
</dbReference>
<dbReference type="NCBIfam" id="TIGR01460">
    <property type="entry name" value="HAD-SF-IIA"/>
    <property type="match status" value="1"/>
</dbReference>
<dbReference type="AlphaFoldDB" id="A0A7X0V8N1"/>
<dbReference type="Gene3D" id="3.40.50.1000">
    <property type="entry name" value="HAD superfamily/HAD-like"/>
    <property type="match status" value="2"/>
</dbReference>
<keyword evidence="1" id="KW-0378">Hydrolase</keyword>
<dbReference type="InterPro" id="IPR006357">
    <property type="entry name" value="HAD-SF_hydro_IIA"/>
</dbReference>
<evidence type="ECO:0000313" key="2">
    <source>
        <dbReference type="Proteomes" id="UP000523955"/>
    </source>
</evidence>
<dbReference type="EMBL" id="JACKXE010000001">
    <property type="protein sequence ID" value="MBB6625691.1"/>
    <property type="molecule type" value="Genomic_DNA"/>
</dbReference>
<reference evidence="1 2" key="1">
    <citation type="submission" date="2020-08" db="EMBL/GenBank/DDBJ databases">
        <authorList>
            <person name="Seo M.-J."/>
        </authorList>
    </citation>
    <scope>NUCLEOTIDE SEQUENCE [LARGE SCALE GENOMIC DNA]</scope>
    <source>
        <strain evidence="1 2">KIGAM211</strain>
    </source>
</reference>
<protein>
    <submittedName>
        <fullName evidence="1">HAD-IIA family hydrolase</fullName>
    </submittedName>
</protein>
<gene>
    <name evidence="1" type="ORF">H5V45_00020</name>
</gene>
<dbReference type="RefSeq" id="WP_185251040.1">
    <property type="nucleotide sequence ID" value="NZ_JACKXE010000001.1"/>
</dbReference>
<dbReference type="InterPro" id="IPR023214">
    <property type="entry name" value="HAD_sf"/>
</dbReference>
<organism evidence="1 2">
    <name type="scientific">Nocardioides luti</name>
    <dbReference type="NCBI Taxonomy" id="2761101"/>
    <lineage>
        <taxon>Bacteria</taxon>
        <taxon>Bacillati</taxon>
        <taxon>Actinomycetota</taxon>
        <taxon>Actinomycetes</taxon>
        <taxon>Propionibacteriales</taxon>
        <taxon>Nocardioidaceae</taxon>
        <taxon>Nocardioides</taxon>
    </lineage>
</organism>
<sequence>MLGTTTEPLIAAYDLAMLDLDGVVYVGGEAVPGAPEHLGEVRTSGMRVAFVTNNASRPPETVAEHLRDLGVEAGTDDVVTSAQAAARVLAERFGEGARVVLLGAVGLEQALRAEGLEPVEVADDAVAVVTGYGPDVLWRDIMRAAVRVKDGLPWVASNTDYTIPTGYGVAPGHGVLVETLQNFTGVEPVVAGKPQRPLLDETVRRVGGERPLMVGDRLDTDIEGARNAEVDSLLVLTGVTGLSELVAATPAERPTYLAPDLAGLLEAHEAPDSGDDGWTLGGWTGRVDDGRLAVEGEGSAGDWWRVVAEASWEHLDAAGEPADTSGLSVPDA</sequence>
<keyword evidence="2" id="KW-1185">Reference proteome</keyword>
<evidence type="ECO:0000313" key="1">
    <source>
        <dbReference type="EMBL" id="MBB6625691.1"/>
    </source>
</evidence>
<dbReference type="InterPro" id="IPR036412">
    <property type="entry name" value="HAD-like_sf"/>
</dbReference>
<dbReference type="GO" id="GO:0005737">
    <property type="term" value="C:cytoplasm"/>
    <property type="evidence" value="ECO:0007669"/>
    <property type="project" value="TreeGrafter"/>
</dbReference>
<comment type="caution">
    <text evidence="1">The sequence shown here is derived from an EMBL/GenBank/DDBJ whole genome shotgun (WGS) entry which is preliminary data.</text>
</comment>
<name>A0A7X0V8N1_9ACTN</name>